<evidence type="ECO:0000313" key="3">
    <source>
        <dbReference type="Proteomes" id="UP000193900"/>
    </source>
</evidence>
<evidence type="ECO:0000259" key="1">
    <source>
        <dbReference type="Pfam" id="PF12146"/>
    </source>
</evidence>
<dbReference type="InterPro" id="IPR022742">
    <property type="entry name" value="Hydrolase_4"/>
</dbReference>
<organism evidence="2 3">
    <name type="scientific">Roseisalinus antarcticus</name>
    <dbReference type="NCBI Taxonomy" id="254357"/>
    <lineage>
        <taxon>Bacteria</taxon>
        <taxon>Pseudomonadati</taxon>
        <taxon>Pseudomonadota</taxon>
        <taxon>Alphaproteobacteria</taxon>
        <taxon>Rhodobacterales</taxon>
        <taxon>Roseobacteraceae</taxon>
        <taxon>Roseisalinus</taxon>
    </lineage>
</organism>
<reference evidence="2 3" key="1">
    <citation type="submission" date="2017-03" db="EMBL/GenBank/DDBJ databases">
        <authorList>
            <person name="Afonso C.L."/>
            <person name="Miller P.J."/>
            <person name="Scott M.A."/>
            <person name="Spackman E."/>
            <person name="Goraichik I."/>
            <person name="Dimitrov K.M."/>
            <person name="Suarez D.L."/>
            <person name="Swayne D.E."/>
        </authorList>
    </citation>
    <scope>NUCLEOTIDE SEQUENCE [LARGE SCALE GENOMIC DNA]</scope>
    <source>
        <strain evidence="2 3">CECT 7023</strain>
    </source>
</reference>
<accession>A0A1Y5SYZ5</accession>
<dbReference type="Proteomes" id="UP000193900">
    <property type="component" value="Unassembled WGS sequence"/>
</dbReference>
<dbReference type="RefSeq" id="WP_085878925.1">
    <property type="nucleotide sequence ID" value="NZ_FWFZ01000008.1"/>
</dbReference>
<feature type="domain" description="Serine aminopeptidase S33" evidence="1">
    <location>
        <begin position="40"/>
        <end position="236"/>
    </location>
</feature>
<keyword evidence="3" id="KW-1185">Reference proteome</keyword>
<dbReference type="Pfam" id="PF12146">
    <property type="entry name" value="Hydrolase_4"/>
    <property type="match status" value="1"/>
</dbReference>
<dbReference type="AlphaFoldDB" id="A0A1Y5SYZ5"/>
<dbReference type="InterPro" id="IPR029058">
    <property type="entry name" value="AB_hydrolase_fold"/>
</dbReference>
<sequence length="285" mass="30862">MLEGLTQRLAEAEARVPAIRPGCEKRVIWAGAPEARTALSVVYVHGFSASPEEIRPVTDKVAEALGANLFFTRLNGHGQDGPAMGRATFAAWRRDLDEAARIGAALGERVLWIGCSTGCTLIADALMRGAPAAGAVFVSPNFRLASRAANWVLDVPGVRTWGPIPFGRERKFAVLNETHARYWTPIHPTAAVFPMADAMRAVRRARLERIEAPALFAYSPQDRVVSHEATRAAAVRWGGPVELHQVTCGPRDDAMCHVIAGDVFSPGQTDGLVARILDWARRTGL</sequence>
<dbReference type="EMBL" id="FWFZ01000008">
    <property type="protein sequence ID" value="SLN48357.1"/>
    <property type="molecule type" value="Genomic_DNA"/>
</dbReference>
<dbReference type="SUPFAM" id="SSF53474">
    <property type="entry name" value="alpha/beta-Hydrolases"/>
    <property type="match status" value="1"/>
</dbReference>
<protein>
    <submittedName>
        <fullName evidence="2">Thermostable monoacylglycerol lipase</fullName>
        <ecNumber evidence="2">3.1.1.23</ecNumber>
    </submittedName>
</protein>
<proteinExistence type="predicted"/>
<evidence type="ECO:0000313" key="2">
    <source>
        <dbReference type="EMBL" id="SLN48357.1"/>
    </source>
</evidence>
<dbReference type="EC" id="3.1.1.23" evidence="2"/>
<dbReference type="Gene3D" id="3.40.50.1820">
    <property type="entry name" value="alpha/beta hydrolase"/>
    <property type="match status" value="1"/>
</dbReference>
<name>A0A1Y5SYZ5_9RHOB</name>
<keyword evidence="2" id="KW-0378">Hydrolase</keyword>
<gene>
    <name evidence="2" type="ORF">ROA7023_02079</name>
</gene>
<dbReference type="GO" id="GO:0047372">
    <property type="term" value="F:monoacylglycerol lipase activity"/>
    <property type="evidence" value="ECO:0007669"/>
    <property type="project" value="UniProtKB-EC"/>
</dbReference>
<dbReference type="OrthoDB" id="5416147at2"/>